<feature type="compositionally biased region" description="Low complexity" evidence="1">
    <location>
        <begin position="191"/>
        <end position="203"/>
    </location>
</feature>
<dbReference type="InterPro" id="IPR036086">
    <property type="entry name" value="ParB/Sulfiredoxin_sf"/>
</dbReference>
<evidence type="ECO:0000313" key="4">
    <source>
        <dbReference type="Proteomes" id="UP001431776"/>
    </source>
</evidence>
<dbReference type="GO" id="GO:0005694">
    <property type="term" value="C:chromosome"/>
    <property type="evidence" value="ECO:0007669"/>
    <property type="project" value="TreeGrafter"/>
</dbReference>
<name>A0AAW6U2M4_9BACT</name>
<evidence type="ECO:0000256" key="1">
    <source>
        <dbReference type="SAM" id="MobiDB-lite"/>
    </source>
</evidence>
<evidence type="ECO:0000313" key="3">
    <source>
        <dbReference type="EMBL" id="MDI6450138.1"/>
    </source>
</evidence>
<dbReference type="EMBL" id="JASCXX010000016">
    <property type="protein sequence ID" value="MDI6450138.1"/>
    <property type="molecule type" value="Genomic_DNA"/>
</dbReference>
<dbReference type="Gene3D" id="3.90.1530.10">
    <property type="entry name" value="Conserved hypothetical protein from pyrococcus furiosus pfu- 392566-001, ParB domain"/>
    <property type="match status" value="1"/>
</dbReference>
<keyword evidence="4" id="KW-1185">Reference proteome</keyword>
<protein>
    <submittedName>
        <fullName evidence="3">ParB N-terminal domain-containing protein</fullName>
    </submittedName>
</protein>
<feature type="region of interest" description="Disordered" evidence="1">
    <location>
        <begin position="181"/>
        <end position="222"/>
    </location>
</feature>
<dbReference type="PANTHER" id="PTHR33375:SF1">
    <property type="entry name" value="CHROMOSOME-PARTITIONING PROTEIN PARB-RELATED"/>
    <property type="match status" value="1"/>
</dbReference>
<feature type="domain" description="ParB-like N-terminal" evidence="2">
    <location>
        <begin position="6"/>
        <end position="97"/>
    </location>
</feature>
<sequence length="222" mass="24897">MTMKIRTIALSRLWPHPDHANRMSRAAFGKLMRHIKRTGYYEPLVVRPHPHKRGGFQILHGHHRCEALRRLGYETAQAVVWNVDDEQADILLATLNRLTGRDCLDHKLAILRRLRARRSIRELAQLLPQTRGQLERLTGAKPLPGAGQTSKRSPFATPMVFFVSDEQHAAIESALTALAEQSNQPTKAARRAAALTRLAADSSARARHASPLPPATQERAEQ</sequence>
<dbReference type="SMART" id="SM00470">
    <property type="entry name" value="ParB"/>
    <property type="match status" value="1"/>
</dbReference>
<dbReference type="PANTHER" id="PTHR33375">
    <property type="entry name" value="CHROMOSOME-PARTITIONING PROTEIN PARB-RELATED"/>
    <property type="match status" value="1"/>
</dbReference>
<dbReference type="Proteomes" id="UP001431776">
    <property type="component" value="Unassembled WGS sequence"/>
</dbReference>
<dbReference type="RefSeq" id="WP_349245547.1">
    <property type="nucleotide sequence ID" value="NZ_JASCXX010000016.1"/>
</dbReference>
<evidence type="ECO:0000259" key="2">
    <source>
        <dbReference type="SMART" id="SM00470"/>
    </source>
</evidence>
<gene>
    <name evidence="3" type="ORF">QJ522_13850</name>
</gene>
<proteinExistence type="predicted"/>
<dbReference type="InterPro" id="IPR050336">
    <property type="entry name" value="Chromosome_partition/occlusion"/>
</dbReference>
<organism evidence="3 4">
    <name type="scientific">Anaerobaca lacustris</name>
    <dbReference type="NCBI Taxonomy" id="3044600"/>
    <lineage>
        <taxon>Bacteria</taxon>
        <taxon>Pseudomonadati</taxon>
        <taxon>Planctomycetota</taxon>
        <taxon>Phycisphaerae</taxon>
        <taxon>Sedimentisphaerales</taxon>
        <taxon>Anaerobacaceae</taxon>
        <taxon>Anaerobaca</taxon>
    </lineage>
</organism>
<dbReference type="InterPro" id="IPR003115">
    <property type="entry name" value="ParB_N"/>
</dbReference>
<dbReference type="SUPFAM" id="SSF110849">
    <property type="entry name" value="ParB/Sulfiredoxin"/>
    <property type="match status" value="1"/>
</dbReference>
<dbReference type="GO" id="GO:0045881">
    <property type="term" value="P:positive regulation of sporulation resulting in formation of a cellular spore"/>
    <property type="evidence" value="ECO:0007669"/>
    <property type="project" value="TreeGrafter"/>
</dbReference>
<comment type="caution">
    <text evidence="3">The sequence shown here is derived from an EMBL/GenBank/DDBJ whole genome shotgun (WGS) entry which is preliminary data.</text>
</comment>
<dbReference type="Pfam" id="PF02195">
    <property type="entry name" value="ParB_N"/>
    <property type="match status" value="1"/>
</dbReference>
<dbReference type="AlphaFoldDB" id="A0AAW6U2M4"/>
<accession>A0AAW6U2M4</accession>
<dbReference type="GO" id="GO:0007059">
    <property type="term" value="P:chromosome segregation"/>
    <property type="evidence" value="ECO:0007669"/>
    <property type="project" value="TreeGrafter"/>
</dbReference>
<reference evidence="3" key="1">
    <citation type="submission" date="2023-05" db="EMBL/GenBank/DDBJ databases">
        <title>Anaerotaeda fermentans gen. nov., sp. nov., a novel anaerobic planctomycete of the new family within the order Sedimentisphaerales isolated from Taman Peninsula, Russia.</title>
        <authorList>
            <person name="Khomyakova M.A."/>
            <person name="Merkel A.Y."/>
            <person name="Slobodkin A.I."/>
        </authorList>
    </citation>
    <scope>NUCLEOTIDE SEQUENCE</scope>
    <source>
        <strain evidence="3">M17dextr</strain>
    </source>
</reference>